<evidence type="ECO:0000313" key="2">
    <source>
        <dbReference type="Proteomes" id="UP001225378"/>
    </source>
</evidence>
<dbReference type="InterPro" id="IPR001969">
    <property type="entry name" value="Aspartic_peptidase_AS"/>
</dbReference>
<dbReference type="InterPro" id="IPR034122">
    <property type="entry name" value="Retropepsin-like_bacterial"/>
</dbReference>
<protein>
    <submittedName>
        <fullName evidence="1">TIGR02281 family clan AA aspartic protease</fullName>
        <ecNumber evidence="1">3.4.23.-</ecNumber>
    </submittedName>
</protein>
<organism evidence="1 2">
    <name type="scientific">Methylomarinum roseum</name>
    <dbReference type="NCBI Taxonomy" id="3067653"/>
    <lineage>
        <taxon>Bacteria</taxon>
        <taxon>Pseudomonadati</taxon>
        <taxon>Pseudomonadota</taxon>
        <taxon>Gammaproteobacteria</taxon>
        <taxon>Methylococcales</taxon>
        <taxon>Methylococcaceae</taxon>
        <taxon>Methylomarinum</taxon>
    </lineage>
</organism>
<dbReference type="GO" id="GO:0006508">
    <property type="term" value="P:proteolysis"/>
    <property type="evidence" value="ECO:0007669"/>
    <property type="project" value="UniProtKB-KW"/>
</dbReference>
<dbReference type="Gene3D" id="2.40.70.10">
    <property type="entry name" value="Acid Proteases"/>
    <property type="match status" value="1"/>
</dbReference>
<dbReference type="InterPro" id="IPR021109">
    <property type="entry name" value="Peptidase_aspartic_dom_sf"/>
</dbReference>
<dbReference type="AlphaFoldDB" id="A0AAU7P0M7"/>
<keyword evidence="2" id="KW-1185">Reference proteome</keyword>
<keyword evidence="1" id="KW-0378">Hydrolase</keyword>
<geneLocation type="plasmid" evidence="1 2">
    <name>unnamed2</name>
</geneLocation>
<dbReference type="PROSITE" id="PS00141">
    <property type="entry name" value="ASP_PROTEASE"/>
    <property type="match status" value="1"/>
</dbReference>
<accession>A0AAU7P0M7</accession>
<reference evidence="1 2" key="1">
    <citation type="journal article" date="2024" name="Microbiology">
        <title>Methylomarinum rosea sp. nov., a novel halophilic methanotrophic bacterium from the hypersaline Lake Elton.</title>
        <authorList>
            <person name="Suleimanov R.Z."/>
            <person name="Oshkin I.Y."/>
            <person name="Danilova O.V."/>
            <person name="Suzina N.E."/>
            <person name="Dedysh S.N."/>
        </authorList>
    </citation>
    <scope>NUCLEOTIDE SEQUENCE [LARGE SCALE GENOMIC DNA]</scope>
    <source>
        <strain evidence="1 2">Ch1-1</strain>
        <plasmid evidence="2">unnamed2</plasmid>
    </source>
</reference>
<keyword evidence="1" id="KW-0645">Protease</keyword>
<dbReference type="EMBL" id="CP157744">
    <property type="protein sequence ID" value="XBS22697.1"/>
    <property type="molecule type" value="Genomic_DNA"/>
</dbReference>
<dbReference type="Pfam" id="PF13975">
    <property type="entry name" value="gag-asp_proteas"/>
    <property type="match status" value="1"/>
</dbReference>
<dbReference type="GO" id="GO:0004190">
    <property type="term" value="F:aspartic-type endopeptidase activity"/>
    <property type="evidence" value="ECO:0007669"/>
    <property type="project" value="InterPro"/>
</dbReference>
<dbReference type="RefSeq" id="WP_349432805.1">
    <property type="nucleotide sequence ID" value="NZ_CP157744.1"/>
</dbReference>
<evidence type="ECO:0000313" key="1">
    <source>
        <dbReference type="EMBL" id="XBS22697.1"/>
    </source>
</evidence>
<proteinExistence type="predicted"/>
<dbReference type="CDD" id="cd05483">
    <property type="entry name" value="retropepsin_like_bacteria"/>
    <property type="match status" value="1"/>
</dbReference>
<dbReference type="KEGG" id="mech:Q9L42_020500"/>
<dbReference type="NCBIfam" id="TIGR02281">
    <property type="entry name" value="clan_AA_DTGA"/>
    <property type="match status" value="1"/>
</dbReference>
<name>A0AAU7P0M7_9GAMM</name>
<gene>
    <name evidence="1" type="ORF">Q9L42_020500</name>
</gene>
<dbReference type="EC" id="3.4.23.-" evidence="1"/>
<dbReference type="SUPFAM" id="SSF50630">
    <property type="entry name" value="Acid proteases"/>
    <property type="match status" value="1"/>
</dbReference>
<keyword evidence="1" id="KW-0614">Plasmid</keyword>
<dbReference type="InterPro" id="IPR011969">
    <property type="entry name" value="Clan_AA_Asp_peptidase_C"/>
</dbReference>
<sequence length="178" mass="19337">MKHPVLLVFLTFVILYVAADYFLRQKAPSFAIDHQIDGVHGMLETSIEETSDGIVITADRRGHYSGSGLINGRPMNFIIDTGATWVAVPRRFAELAGLKRGARVKVYTAAGETAGYQTTVDSLQIGVLTIRNARAVIQDGLDTVLVGMSVLKQFKITQDQGKMSIEINPGNLNSNSVS</sequence>
<dbReference type="Proteomes" id="UP001225378">
    <property type="component" value="Plasmid unnamed2"/>
</dbReference>